<gene>
    <name evidence="1" type="ORF">C7999DRAFT_31680</name>
</gene>
<keyword evidence="2" id="KW-1185">Reference proteome</keyword>
<sequence>MDRETVARNTARAAAATRAKSDTCYVVSHMYNHDLPLRHISSDSLAKAVLAEWYATAAYLAAHITPGQLELTLVCDVHHTRGAETAEAVLDSLALLPRLKDCHI</sequence>
<evidence type="ECO:0000313" key="1">
    <source>
        <dbReference type="EMBL" id="KAK4247869.1"/>
    </source>
</evidence>
<organism evidence="1 2">
    <name type="scientific">Corynascus novoguineensis</name>
    <dbReference type="NCBI Taxonomy" id="1126955"/>
    <lineage>
        <taxon>Eukaryota</taxon>
        <taxon>Fungi</taxon>
        <taxon>Dikarya</taxon>
        <taxon>Ascomycota</taxon>
        <taxon>Pezizomycotina</taxon>
        <taxon>Sordariomycetes</taxon>
        <taxon>Sordariomycetidae</taxon>
        <taxon>Sordariales</taxon>
        <taxon>Chaetomiaceae</taxon>
        <taxon>Corynascus</taxon>
    </lineage>
</organism>
<evidence type="ECO:0000313" key="2">
    <source>
        <dbReference type="Proteomes" id="UP001303647"/>
    </source>
</evidence>
<comment type="caution">
    <text evidence="1">The sequence shown here is derived from an EMBL/GenBank/DDBJ whole genome shotgun (WGS) entry which is preliminary data.</text>
</comment>
<reference evidence="1" key="1">
    <citation type="journal article" date="2023" name="Mol. Phylogenet. Evol.">
        <title>Genome-scale phylogeny and comparative genomics of the fungal order Sordariales.</title>
        <authorList>
            <person name="Hensen N."/>
            <person name="Bonometti L."/>
            <person name="Westerberg I."/>
            <person name="Brannstrom I.O."/>
            <person name="Guillou S."/>
            <person name="Cros-Aarteil S."/>
            <person name="Calhoun S."/>
            <person name="Haridas S."/>
            <person name="Kuo A."/>
            <person name="Mondo S."/>
            <person name="Pangilinan J."/>
            <person name="Riley R."/>
            <person name="LaButti K."/>
            <person name="Andreopoulos B."/>
            <person name="Lipzen A."/>
            <person name="Chen C."/>
            <person name="Yan M."/>
            <person name="Daum C."/>
            <person name="Ng V."/>
            <person name="Clum A."/>
            <person name="Steindorff A."/>
            <person name="Ohm R.A."/>
            <person name="Martin F."/>
            <person name="Silar P."/>
            <person name="Natvig D.O."/>
            <person name="Lalanne C."/>
            <person name="Gautier V."/>
            <person name="Ament-Velasquez S.L."/>
            <person name="Kruys A."/>
            <person name="Hutchinson M.I."/>
            <person name="Powell A.J."/>
            <person name="Barry K."/>
            <person name="Miller A.N."/>
            <person name="Grigoriev I.V."/>
            <person name="Debuchy R."/>
            <person name="Gladieux P."/>
            <person name="Hiltunen Thoren M."/>
            <person name="Johannesson H."/>
        </authorList>
    </citation>
    <scope>NUCLEOTIDE SEQUENCE</scope>
    <source>
        <strain evidence="1">CBS 359.72</strain>
    </source>
</reference>
<protein>
    <submittedName>
        <fullName evidence="1">Uncharacterized protein</fullName>
    </submittedName>
</protein>
<accession>A0AAN7CT48</accession>
<dbReference type="Proteomes" id="UP001303647">
    <property type="component" value="Unassembled WGS sequence"/>
</dbReference>
<proteinExistence type="predicted"/>
<dbReference type="EMBL" id="MU857646">
    <property type="protein sequence ID" value="KAK4247869.1"/>
    <property type="molecule type" value="Genomic_DNA"/>
</dbReference>
<dbReference type="AlphaFoldDB" id="A0AAN7CT48"/>
<reference evidence="1" key="2">
    <citation type="submission" date="2023-05" db="EMBL/GenBank/DDBJ databases">
        <authorList>
            <consortium name="Lawrence Berkeley National Laboratory"/>
            <person name="Steindorff A."/>
            <person name="Hensen N."/>
            <person name="Bonometti L."/>
            <person name="Westerberg I."/>
            <person name="Brannstrom I.O."/>
            <person name="Guillou S."/>
            <person name="Cros-Aarteil S."/>
            <person name="Calhoun S."/>
            <person name="Haridas S."/>
            <person name="Kuo A."/>
            <person name="Mondo S."/>
            <person name="Pangilinan J."/>
            <person name="Riley R."/>
            <person name="Labutti K."/>
            <person name="Andreopoulos B."/>
            <person name="Lipzen A."/>
            <person name="Chen C."/>
            <person name="Yanf M."/>
            <person name="Daum C."/>
            <person name="Ng V."/>
            <person name="Clum A."/>
            <person name="Ohm R."/>
            <person name="Martin F."/>
            <person name="Silar P."/>
            <person name="Natvig D."/>
            <person name="Lalanne C."/>
            <person name="Gautier V."/>
            <person name="Ament-Velasquez S.L."/>
            <person name="Kruys A."/>
            <person name="Hutchinson M.I."/>
            <person name="Powell A.J."/>
            <person name="Barry K."/>
            <person name="Miller A.N."/>
            <person name="Grigoriev I.V."/>
            <person name="Debuchy R."/>
            <person name="Gladieux P."/>
            <person name="Thoren M.H."/>
            <person name="Johannesson H."/>
        </authorList>
    </citation>
    <scope>NUCLEOTIDE SEQUENCE</scope>
    <source>
        <strain evidence="1">CBS 359.72</strain>
    </source>
</reference>
<name>A0AAN7CT48_9PEZI</name>